<dbReference type="EMBL" id="JACHIJ010000017">
    <property type="protein sequence ID" value="MBB5055324.1"/>
    <property type="molecule type" value="Genomic_DNA"/>
</dbReference>
<dbReference type="Pfam" id="PF11604">
    <property type="entry name" value="CusF_Ec"/>
    <property type="match status" value="1"/>
</dbReference>
<reference evidence="2 3" key="1">
    <citation type="submission" date="2020-08" db="EMBL/GenBank/DDBJ databases">
        <title>Genomic Encyclopedia of Type Strains, Phase IV (KMG-IV): sequencing the most valuable type-strain genomes for metagenomic binning, comparative biology and taxonomic classification.</title>
        <authorList>
            <person name="Goeker M."/>
        </authorList>
    </citation>
    <scope>NUCLEOTIDE SEQUENCE [LARGE SCALE GENOMIC DNA]</scope>
    <source>
        <strain evidence="2 3">DSM 17498</strain>
    </source>
</reference>
<dbReference type="Proteomes" id="UP000521227">
    <property type="component" value="Unassembled WGS sequence"/>
</dbReference>
<feature type="signal peptide" evidence="1">
    <location>
        <begin position="1"/>
        <end position="24"/>
    </location>
</feature>
<gene>
    <name evidence="2" type="ORF">HNQ36_005335</name>
</gene>
<feature type="chain" id="PRO_5032486219" evidence="1">
    <location>
        <begin position="25"/>
        <end position="126"/>
    </location>
</feature>
<dbReference type="AlphaFoldDB" id="A0A840N9V1"/>
<evidence type="ECO:0000313" key="2">
    <source>
        <dbReference type="EMBL" id="MBB5055324.1"/>
    </source>
</evidence>
<dbReference type="Gene3D" id="2.40.50.320">
    <property type="entry name" value="Copper binding periplasmic protein CusF"/>
    <property type="match status" value="1"/>
</dbReference>
<evidence type="ECO:0000313" key="3">
    <source>
        <dbReference type="Proteomes" id="UP000521227"/>
    </source>
</evidence>
<comment type="caution">
    <text evidence="2">The sequence shown here is derived from an EMBL/GenBank/DDBJ whole genome shotgun (WGS) entry which is preliminary data.</text>
</comment>
<dbReference type="RefSeq" id="WP_246395557.1">
    <property type="nucleotide sequence ID" value="NZ_JACHIJ010000017.1"/>
</dbReference>
<protein>
    <submittedName>
        <fullName evidence="2">Cu/Ag efflux protein CusF</fullName>
    </submittedName>
</protein>
<sequence length="126" mass="14024">MFKIWMFCALLAGLFLTVALPASASMTGVEWLTRMEQMQATKGLPPSRHIRTQGAIEALDVGPGTINIFHLELRSPDGSIWMPAMHMVFHVTSRDLLNGLKPGDHIHFIVGRHRGAVMITHIDKIL</sequence>
<evidence type="ECO:0000256" key="1">
    <source>
        <dbReference type="SAM" id="SignalP"/>
    </source>
</evidence>
<keyword evidence="1" id="KW-0732">Signal</keyword>
<dbReference type="InterPro" id="IPR021647">
    <property type="entry name" value="CusF_Ec"/>
</dbReference>
<proteinExistence type="predicted"/>
<name>A0A840N9V1_9BRAD</name>
<dbReference type="InterPro" id="IPR042230">
    <property type="entry name" value="CusF_sf"/>
</dbReference>
<organism evidence="2 3">
    <name type="scientific">Afipia massiliensis</name>
    <dbReference type="NCBI Taxonomy" id="211460"/>
    <lineage>
        <taxon>Bacteria</taxon>
        <taxon>Pseudomonadati</taxon>
        <taxon>Pseudomonadota</taxon>
        <taxon>Alphaproteobacteria</taxon>
        <taxon>Hyphomicrobiales</taxon>
        <taxon>Nitrobacteraceae</taxon>
        <taxon>Afipia</taxon>
    </lineage>
</organism>
<accession>A0A840N9V1</accession>